<name>A0A0J0XUW9_9TREE</name>
<evidence type="ECO:0000256" key="1">
    <source>
        <dbReference type="SAM" id="MobiDB-lite"/>
    </source>
</evidence>
<reference evidence="2 3" key="1">
    <citation type="submission" date="2015-03" db="EMBL/GenBank/DDBJ databases">
        <title>Genomics and transcriptomics of the oil-accumulating basidiomycete yeast T. oleaginosus allow insights into substrate utilization and the diverse evolutionary trajectories of mating systems in fungi.</title>
        <authorList>
            <consortium name="DOE Joint Genome Institute"/>
            <person name="Kourist R."/>
            <person name="Kracht O."/>
            <person name="Bracharz F."/>
            <person name="Lipzen A."/>
            <person name="Nolan M."/>
            <person name="Ohm R."/>
            <person name="Grigoriev I."/>
            <person name="Sun S."/>
            <person name="Heitman J."/>
            <person name="Bruck T."/>
            <person name="Nowrousian M."/>
        </authorList>
    </citation>
    <scope>NUCLEOTIDE SEQUENCE [LARGE SCALE GENOMIC DNA]</scope>
    <source>
        <strain evidence="2 3">IBC0246</strain>
    </source>
</reference>
<feature type="region of interest" description="Disordered" evidence="1">
    <location>
        <begin position="330"/>
        <end position="407"/>
    </location>
</feature>
<dbReference type="GO" id="GO:0017025">
    <property type="term" value="F:TBP-class protein binding"/>
    <property type="evidence" value="ECO:0007669"/>
    <property type="project" value="TreeGrafter"/>
</dbReference>
<feature type="compositionally biased region" description="Basic residues" evidence="1">
    <location>
        <begin position="396"/>
        <end position="407"/>
    </location>
</feature>
<proteinExistence type="predicted"/>
<accession>A0A0J0XUW9</accession>
<dbReference type="InterPro" id="IPR053029">
    <property type="entry name" value="RNA_pol_I-specific_init_factor"/>
</dbReference>
<dbReference type="OrthoDB" id="2159786at2759"/>
<dbReference type="PANTHER" id="PTHR28244:SF1">
    <property type="entry name" value="RNA POLYMERASE I-SPECIFIC TRANSCRIPTION INITIATION FACTOR RRN11"/>
    <property type="match status" value="1"/>
</dbReference>
<evidence type="ECO:0000313" key="2">
    <source>
        <dbReference type="EMBL" id="KLT44875.1"/>
    </source>
</evidence>
<sequence>MSFSVKVWIAGGGLPAAIPLRFTTTTAASSITFVRIRQPRLMPPSTVYRKIKYRPKPGDPNRPRTVRGAYIYNLVDCIQTCLLRRDLDRARRAWAILVRCPDVHWHDLWLWGLYLLTDGADPSDSRFSQHEPGIEGERYLRSLQVAAKEADKPVILGELVLHLIRVGRYRTALDELETYLSSFTYLNSAPLLTYAGLVCFYLAQPASARGGSATDNANGTKNARHDPRESGSEANSTRSRSMSDASVDQAPPNAEMLRQAREWFAKALKVDPHMTVAREFMHLIDGPRKETTDDEMDVDSLDGERGKRTPSQFSIDSGTARAAWWSGVHEHDDDKKDEYREADDKGQSDEDDKDDDDKDDDGKWEESDDTSEDKWDEEDRTGYGRDEDADADLWQLHRRRRSSTASL</sequence>
<protein>
    <submittedName>
        <fullName evidence="2">Uncharacterized protein</fullName>
    </submittedName>
</protein>
<feature type="compositionally biased region" description="Basic and acidic residues" evidence="1">
    <location>
        <begin position="330"/>
        <end position="348"/>
    </location>
</feature>
<feature type="region of interest" description="Disordered" evidence="1">
    <location>
        <begin position="209"/>
        <end position="251"/>
    </location>
</feature>
<feature type="compositionally biased region" description="Polar residues" evidence="1">
    <location>
        <begin position="232"/>
        <end position="246"/>
    </location>
</feature>
<dbReference type="GO" id="GO:0070860">
    <property type="term" value="C:RNA polymerase I core factor complex"/>
    <property type="evidence" value="ECO:0007669"/>
    <property type="project" value="TreeGrafter"/>
</dbReference>
<dbReference type="InterPro" id="IPR007224">
    <property type="entry name" value="TIF_Rrn11"/>
</dbReference>
<feature type="compositionally biased region" description="Acidic residues" evidence="1">
    <location>
        <begin position="366"/>
        <end position="379"/>
    </location>
</feature>
<dbReference type="STRING" id="879819.A0A0J0XUW9"/>
<dbReference type="PANTHER" id="PTHR28244">
    <property type="entry name" value="RNA POLYMERASE I-SPECIFIC TRANSCRIPTION INITIATION FACTOR RRN11"/>
    <property type="match status" value="1"/>
</dbReference>
<dbReference type="Pfam" id="PF04090">
    <property type="entry name" value="Rrn11"/>
    <property type="match status" value="1"/>
</dbReference>
<feature type="compositionally biased region" description="Acidic residues" evidence="1">
    <location>
        <begin position="349"/>
        <end position="359"/>
    </location>
</feature>
<dbReference type="RefSeq" id="XP_018281366.1">
    <property type="nucleotide sequence ID" value="XM_018422261.1"/>
</dbReference>
<organism evidence="2 3">
    <name type="scientific">Cutaneotrichosporon oleaginosum</name>
    <dbReference type="NCBI Taxonomy" id="879819"/>
    <lineage>
        <taxon>Eukaryota</taxon>
        <taxon>Fungi</taxon>
        <taxon>Dikarya</taxon>
        <taxon>Basidiomycota</taxon>
        <taxon>Agaricomycotina</taxon>
        <taxon>Tremellomycetes</taxon>
        <taxon>Trichosporonales</taxon>
        <taxon>Trichosporonaceae</taxon>
        <taxon>Cutaneotrichosporon</taxon>
    </lineage>
</organism>
<dbReference type="AlphaFoldDB" id="A0A0J0XUW9"/>
<keyword evidence="3" id="KW-1185">Reference proteome</keyword>
<gene>
    <name evidence="2" type="ORF">CC85DRAFT_283180</name>
</gene>
<dbReference type="Proteomes" id="UP000053611">
    <property type="component" value="Unassembled WGS sequence"/>
</dbReference>
<evidence type="ECO:0000313" key="3">
    <source>
        <dbReference type="Proteomes" id="UP000053611"/>
    </source>
</evidence>
<dbReference type="GO" id="GO:0001164">
    <property type="term" value="F:RNA polymerase I core promoter sequence-specific DNA binding"/>
    <property type="evidence" value="ECO:0007669"/>
    <property type="project" value="InterPro"/>
</dbReference>
<feature type="region of interest" description="Disordered" evidence="1">
    <location>
        <begin position="287"/>
        <end position="318"/>
    </location>
</feature>
<dbReference type="GO" id="GO:0042790">
    <property type="term" value="P:nucleolar large rRNA transcription by RNA polymerase I"/>
    <property type="evidence" value="ECO:0007669"/>
    <property type="project" value="TreeGrafter"/>
</dbReference>
<dbReference type="GeneID" id="28982864"/>
<feature type="compositionally biased region" description="Acidic residues" evidence="1">
    <location>
        <begin position="292"/>
        <end position="301"/>
    </location>
</feature>
<dbReference type="EMBL" id="KQ087184">
    <property type="protein sequence ID" value="KLT44875.1"/>
    <property type="molecule type" value="Genomic_DNA"/>
</dbReference>
<dbReference type="GO" id="GO:0001181">
    <property type="term" value="F:RNA polymerase I general transcription initiation factor activity"/>
    <property type="evidence" value="ECO:0007669"/>
    <property type="project" value="InterPro"/>
</dbReference>